<dbReference type="OrthoDB" id="3445164at2759"/>
<dbReference type="InterPro" id="IPR036047">
    <property type="entry name" value="F-box-like_dom_sf"/>
</dbReference>
<dbReference type="Proteomes" id="UP000078544">
    <property type="component" value="Unassembled WGS sequence"/>
</dbReference>
<dbReference type="CDD" id="cd09917">
    <property type="entry name" value="F-box_SF"/>
    <property type="match status" value="1"/>
</dbReference>
<dbReference type="EMBL" id="AZGY01000030">
    <property type="protein sequence ID" value="KZZ88355.1"/>
    <property type="molecule type" value="Genomic_DNA"/>
</dbReference>
<feature type="domain" description="F-box" evidence="1">
    <location>
        <begin position="37"/>
        <end position="81"/>
    </location>
</feature>
<dbReference type="Pfam" id="PF12937">
    <property type="entry name" value="F-box-like"/>
    <property type="match status" value="1"/>
</dbReference>
<evidence type="ECO:0000313" key="2">
    <source>
        <dbReference type="EMBL" id="KZZ88355.1"/>
    </source>
</evidence>
<name>A0A167W3F7_9HYPO</name>
<dbReference type="InterPro" id="IPR001810">
    <property type="entry name" value="F-box_dom"/>
</dbReference>
<dbReference type="SUPFAM" id="SSF81383">
    <property type="entry name" value="F-box domain"/>
    <property type="match status" value="1"/>
</dbReference>
<reference evidence="2 3" key="1">
    <citation type="journal article" date="2016" name="Genome Biol. Evol.">
        <title>Divergent and convergent evolution of fungal pathogenicity.</title>
        <authorList>
            <person name="Shang Y."/>
            <person name="Xiao G."/>
            <person name="Zheng P."/>
            <person name="Cen K."/>
            <person name="Zhan S."/>
            <person name="Wang C."/>
        </authorList>
    </citation>
    <scope>NUCLEOTIDE SEQUENCE [LARGE SCALE GENOMIC DNA]</scope>
    <source>
        <strain evidence="2 3">RCEF 2490</strain>
    </source>
</reference>
<protein>
    <submittedName>
        <fullName evidence="2">F-box domain, Skp2-like protein</fullName>
    </submittedName>
</protein>
<keyword evidence="3" id="KW-1185">Reference proteome</keyword>
<dbReference type="PROSITE" id="PS50181">
    <property type="entry name" value="FBOX"/>
    <property type="match status" value="1"/>
</dbReference>
<dbReference type="AlphaFoldDB" id="A0A167W3F7"/>
<comment type="caution">
    <text evidence="2">The sequence shown here is derived from an EMBL/GenBank/DDBJ whole genome shotgun (WGS) entry which is preliminary data.</text>
</comment>
<dbReference type="Gene3D" id="1.20.1280.50">
    <property type="match status" value="1"/>
</dbReference>
<gene>
    <name evidence="2" type="ORF">AAL_08118</name>
</gene>
<proteinExistence type="predicted"/>
<dbReference type="STRING" id="1081109.A0A167W3F7"/>
<evidence type="ECO:0000313" key="3">
    <source>
        <dbReference type="Proteomes" id="UP000078544"/>
    </source>
</evidence>
<accession>A0A167W3F7</accession>
<organism evidence="2 3">
    <name type="scientific">Moelleriella libera RCEF 2490</name>
    <dbReference type="NCBI Taxonomy" id="1081109"/>
    <lineage>
        <taxon>Eukaryota</taxon>
        <taxon>Fungi</taxon>
        <taxon>Dikarya</taxon>
        <taxon>Ascomycota</taxon>
        <taxon>Pezizomycotina</taxon>
        <taxon>Sordariomycetes</taxon>
        <taxon>Hypocreomycetidae</taxon>
        <taxon>Hypocreales</taxon>
        <taxon>Clavicipitaceae</taxon>
        <taxon>Moelleriella</taxon>
    </lineage>
</organism>
<evidence type="ECO:0000259" key="1">
    <source>
        <dbReference type="PROSITE" id="PS50181"/>
    </source>
</evidence>
<sequence length="172" mass="19754">MASSSTTTMIKTTKVVQQPKSFQTIKLRSASFAIPRRTSLCDLPAEIVYEIFDMLDPIDCTCLGLVSKRFYHVLRRMYGSVPLSCRRNGPNELEWAWHEQLLNRSAAKPGFCRHCGVHRCELHRHLARWIADARLQYCADRDKFVRAPCSDCAEEHYSQDLFGPRQLVACGF</sequence>